<accession>A0A1J5Q4G3</accession>
<comment type="caution">
    <text evidence="8">The sequence shown here is derived from an EMBL/GenBank/DDBJ whole genome shotgun (WGS) entry which is preliminary data.</text>
</comment>
<evidence type="ECO:0000256" key="3">
    <source>
        <dbReference type="ARBA" id="ARBA00022729"/>
    </source>
</evidence>
<dbReference type="Gene3D" id="2.40.50.100">
    <property type="match status" value="1"/>
</dbReference>
<evidence type="ECO:0000256" key="5">
    <source>
        <dbReference type="ARBA" id="ARBA00023054"/>
    </source>
</evidence>
<dbReference type="PANTHER" id="PTHR32347:SF29">
    <property type="entry name" value="UPF0194 MEMBRANE PROTEIN YBHG"/>
    <property type="match status" value="1"/>
</dbReference>
<evidence type="ECO:0000313" key="8">
    <source>
        <dbReference type="EMBL" id="OIQ78617.1"/>
    </source>
</evidence>
<dbReference type="AlphaFoldDB" id="A0A1J5Q4G3"/>
<dbReference type="InterPro" id="IPR058792">
    <property type="entry name" value="Beta-barrel_RND_2"/>
</dbReference>
<dbReference type="Pfam" id="PF25954">
    <property type="entry name" value="Beta-barrel_RND_2"/>
    <property type="match status" value="1"/>
</dbReference>
<dbReference type="SUPFAM" id="SSF111369">
    <property type="entry name" value="HlyD-like secretion proteins"/>
    <property type="match status" value="2"/>
</dbReference>
<evidence type="ECO:0000256" key="2">
    <source>
        <dbReference type="ARBA" id="ARBA00010602"/>
    </source>
</evidence>
<feature type="domain" description="YbhG-like alpha-helical hairpin" evidence="6">
    <location>
        <begin position="89"/>
        <end position="206"/>
    </location>
</feature>
<evidence type="ECO:0000256" key="1">
    <source>
        <dbReference type="ARBA" id="ARBA00004418"/>
    </source>
</evidence>
<reference evidence="8" key="1">
    <citation type="submission" date="2016-10" db="EMBL/GenBank/DDBJ databases">
        <title>Sequence of Gallionella enrichment culture.</title>
        <authorList>
            <person name="Poehlein A."/>
            <person name="Muehling M."/>
            <person name="Daniel R."/>
        </authorList>
    </citation>
    <scope>NUCLEOTIDE SEQUENCE</scope>
</reference>
<name>A0A1J5Q4G3_9ZZZZ</name>
<evidence type="ECO:0000256" key="4">
    <source>
        <dbReference type="ARBA" id="ARBA00022764"/>
    </source>
</evidence>
<proteinExistence type="inferred from homology"/>
<dbReference type="PANTHER" id="PTHR32347">
    <property type="entry name" value="EFFLUX SYSTEM COMPONENT YKNX-RELATED"/>
    <property type="match status" value="1"/>
</dbReference>
<evidence type="ECO:0000259" key="6">
    <source>
        <dbReference type="Pfam" id="PF25881"/>
    </source>
</evidence>
<dbReference type="EMBL" id="MLJW01001369">
    <property type="protein sequence ID" value="OIQ78617.1"/>
    <property type="molecule type" value="Genomic_DNA"/>
</dbReference>
<dbReference type="InterPro" id="IPR050465">
    <property type="entry name" value="UPF0194_transport"/>
</dbReference>
<evidence type="ECO:0000259" key="7">
    <source>
        <dbReference type="Pfam" id="PF25954"/>
    </source>
</evidence>
<comment type="similarity">
    <text evidence="2">Belongs to the UPF0194 family.</text>
</comment>
<dbReference type="Pfam" id="PF25881">
    <property type="entry name" value="HH_YBHG"/>
    <property type="match status" value="1"/>
</dbReference>
<sequence>MKSKLVLVFLMVAALGAVGAVVWQRTHRHQAPPAALALYGNVDIRQVQLAFNGSDRIERMAAREGDVVHQGQVLATLDATRLRANVALLEAQLAMQQQIVARLRAGSRPEEIRKARADAEAAGIEASNADRTYRRQNELVARKFVARQQADDAGAAADAARARYEAMQATRRLAELGPRVEDVAAAIATRKANEAALAIARKQLADATLYAPADGIIEDRILEPGDMASPQLPVYTLALTDPIWVRAYVQGPDLGKIHHGMHAVVTTDSYPGKRYQAWLGYISPSSEFTPKSVETTEVRSSLVYQVRVFVCNPQNELRLGMPATVSIALDQPQSSAPEATPCQTR</sequence>
<comment type="subcellular location">
    <subcellularLocation>
        <location evidence="1">Periplasm</location>
    </subcellularLocation>
</comment>
<dbReference type="GO" id="GO:0042597">
    <property type="term" value="C:periplasmic space"/>
    <property type="evidence" value="ECO:0007669"/>
    <property type="project" value="UniProtKB-SubCell"/>
</dbReference>
<organism evidence="8">
    <name type="scientific">mine drainage metagenome</name>
    <dbReference type="NCBI Taxonomy" id="410659"/>
    <lineage>
        <taxon>unclassified sequences</taxon>
        <taxon>metagenomes</taxon>
        <taxon>ecological metagenomes</taxon>
    </lineage>
</organism>
<dbReference type="Gene3D" id="2.40.30.170">
    <property type="match status" value="1"/>
</dbReference>
<keyword evidence="3" id="KW-0732">Signal</keyword>
<keyword evidence="4" id="KW-0574">Periplasm</keyword>
<gene>
    <name evidence="8" type="primary">mdtN_5</name>
    <name evidence="8" type="ORF">GALL_396770</name>
</gene>
<feature type="domain" description="CusB-like beta-barrel" evidence="7">
    <location>
        <begin position="242"/>
        <end position="328"/>
    </location>
</feature>
<dbReference type="InterPro" id="IPR059052">
    <property type="entry name" value="HH_YbhG-like"/>
</dbReference>
<protein>
    <submittedName>
        <fullName evidence="8">Multidrug resistance protein MdtN</fullName>
    </submittedName>
</protein>
<dbReference type="Gene3D" id="1.10.287.470">
    <property type="entry name" value="Helix hairpin bin"/>
    <property type="match status" value="1"/>
</dbReference>
<keyword evidence="5" id="KW-0175">Coiled coil</keyword>